<dbReference type="InterPro" id="IPR053876">
    <property type="entry name" value="Phage_int_M"/>
</dbReference>
<dbReference type="Gene3D" id="1.10.150.130">
    <property type="match status" value="1"/>
</dbReference>
<evidence type="ECO:0000256" key="4">
    <source>
        <dbReference type="PROSITE-ProRule" id="PRU01248"/>
    </source>
</evidence>
<dbReference type="PANTHER" id="PTHR30349:SF64">
    <property type="entry name" value="PROPHAGE INTEGRASE INTD-RELATED"/>
    <property type="match status" value="1"/>
</dbReference>
<dbReference type="SUPFAM" id="SSF56349">
    <property type="entry name" value="DNA breaking-rejoining enzymes"/>
    <property type="match status" value="1"/>
</dbReference>
<feature type="domain" description="Core-binding (CB)" evidence="6">
    <location>
        <begin position="57"/>
        <end position="138"/>
    </location>
</feature>
<dbReference type="Pfam" id="PF00589">
    <property type="entry name" value="Phage_integrase"/>
    <property type="match status" value="1"/>
</dbReference>
<comment type="caution">
    <text evidence="7">The sequence shown here is derived from an EMBL/GenBank/DDBJ whole genome shotgun (WGS) entry which is preliminary data.</text>
</comment>
<dbReference type="PANTHER" id="PTHR30349">
    <property type="entry name" value="PHAGE INTEGRASE-RELATED"/>
    <property type="match status" value="1"/>
</dbReference>
<dbReference type="CDD" id="cd00796">
    <property type="entry name" value="INT_Rci_Hp1_C"/>
    <property type="match status" value="1"/>
</dbReference>
<dbReference type="GO" id="GO:0003677">
    <property type="term" value="F:DNA binding"/>
    <property type="evidence" value="ECO:0007669"/>
    <property type="project" value="UniProtKB-UniRule"/>
</dbReference>
<evidence type="ECO:0000256" key="3">
    <source>
        <dbReference type="ARBA" id="ARBA00023172"/>
    </source>
</evidence>
<evidence type="ECO:0000313" key="8">
    <source>
        <dbReference type="Proteomes" id="UP000051717"/>
    </source>
</evidence>
<feature type="domain" description="Tyr recombinase" evidence="5">
    <location>
        <begin position="159"/>
        <end position="326"/>
    </location>
</feature>
<dbReference type="InterPro" id="IPR011010">
    <property type="entry name" value="DNA_brk_join_enz"/>
</dbReference>
<dbReference type="InterPro" id="IPR044068">
    <property type="entry name" value="CB"/>
</dbReference>
<reference evidence="7 8" key="1">
    <citation type="journal article" date="2015" name="Microbiome">
        <title>Genomic resolution of linkages in carbon, nitrogen, and sulfur cycling among widespread estuary sediment bacteria.</title>
        <authorList>
            <person name="Baker B.J."/>
            <person name="Lazar C.S."/>
            <person name="Teske A.P."/>
            <person name="Dick G.J."/>
        </authorList>
    </citation>
    <scope>NUCLEOTIDE SEQUENCE [LARGE SCALE GENOMIC DNA]</scope>
    <source>
        <strain evidence="7">SM23_40</strain>
    </source>
</reference>
<accession>A0A0S8G359</accession>
<comment type="similarity">
    <text evidence="1">Belongs to the 'phage' integrase family.</text>
</comment>
<evidence type="ECO:0000259" key="6">
    <source>
        <dbReference type="PROSITE" id="PS51900"/>
    </source>
</evidence>
<dbReference type="GO" id="GO:0006310">
    <property type="term" value="P:DNA recombination"/>
    <property type="evidence" value="ECO:0007669"/>
    <property type="project" value="UniProtKB-KW"/>
</dbReference>
<dbReference type="Gene3D" id="1.10.443.10">
    <property type="entry name" value="Intergrase catalytic core"/>
    <property type="match status" value="1"/>
</dbReference>
<evidence type="ECO:0000313" key="7">
    <source>
        <dbReference type="EMBL" id="KPK67262.1"/>
    </source>
</evidence>
<evidence type="ECO:0000259" key="5">
    <source>
        <dbReference type="PROSITE" id="PS51898"/>
    </source>
</evidence>
<dbReference type="PROSITE" id="PS51898">
    <property type="entry name" value="TYR_RECOMBINASE"/>
    <property type="match status" value="1"/>
</dbReference>
<organism evidence="7 8">
    <name type="scientific">candidate division TA06 bacterium SM23_40</name>
    <dbReference type="NCBI Taxonomy" id="1703774"/>
    <lineage>
        <taxon>Bacteria</taxon>
        <taxon>Bacteria division TA06</taxon>
    </lineage>
</organism>
<keyword evidence="3" id="KW-0233">DNA recombination</keyword>
<dbReference type="Pfam" id="PF22022">
    <property type="entry name" value="Phage_int_M"/>
    <property type="match status" value="1"/>
</dbReference>
<dbReference type="InterPro" id="IPR010998">
    <property type="entry name" value="Integrase_recombinase_N"/>
</dbReference>
<proteinExistence type="inferred from homology"/>
<dbReference type="InterPro" id="IPR013762">
    <property type="entry name" value="Integrase-like_cat_sf"/>
</dbReference>
<evidence type="ECO:0000256" key="1">
    <source>
        <dbReference type="ARBA" id="ARBA00008857"/>
    </source>
</evidence>
<name>A0A0S8G359_UNCT6</name>
<dbReference type="AlphaFoldDB" id="A0A0S8G359"/>
<gene>
    <name evidence="7" type="ORF">AMJ82_10980</name>
</gene>
<dbReference type="InterPro" id="IPR050090">
    <property type="entry name" value="Tyrosine_recombinase_XerCD"/>
</dbReference>
<keyword evidence="2 4" id="KW-0238">DNA-binding</keyword>
<dbReference type="Proteomes" id="UP000051717">
    <property type="component" value="Unassembled WGS sequence"/>
</dbReference>
<evidence type="ECO:0000256" key="2">
    <source>
        <dbReference type="ARBA" id="ARBA00023125"/>
    </source>
</evidence>
<dbReference type="InterPro" id="IPR002104">
    <property type="entry name" value="Integrase_catalytic"/>
</dbReference>
<protein>
    <recommendedName>
        <fullName evidence="9">Integrase</fullName>
    </recommendedName>
</protein>
<sequence>MRTYKRGRYWYVDFTHKGRRIRRRIGRSKRLAELALKDIEVKVVKGEFLGAYEDRRLVFEEVAEEYLEFSELRKAKSSYERDITSLRPNLIPHFGDEYIGNISTKHIEQYVAKRRQRVSPATINRELSCLKHLYTKAIEWGYVRENPAKAVKKLKEPPGRVRYLQQEEIDALLAHCSPHVRRIVVAAIHTGMRRSELLSLKWQDVNLRQRTVTVRNSKNNEQRTIPINSTLLQELKKTPRHIRSDFLFCDSEGRPYGDIKKGFRGAVKRAGIEDFRFHDLRHTFASHLMMGGADLRTVQELLGHKGLSMTMRYSHLSHKHLEGAAESLARQLLGTLDEPRVRDKSDDR</sequence>
<dbReference type="PATRIC" id="fig|1703774.3.peg.1553"/>
<dbReference type="GO" id="GO:0015074">
    <property type="term" value="P:DNA integration"/>
    <property type="evidence" value="ECO:0007669"/>
    <property type="project" value="InterPro"/>
</dbReference>
<dbReference type="PROSITE" id="PS51900">
    <property type="entry name" value="CB"/>
    <property type="match status" value="1"/>
</dbReference>
<evidence type="ECO:0008006" key="9">
    <source>
        <dbReference type="Google" id="ProtNLM"/>
    </source>
</evidence>
<dbReference type="EMBL" id="LJUI01000138">
    <property type="protein sequence ID" value="KPK67262.1"/>
    <property type="molecule type" value="Genomic_DNA"/>
</dbReference>